<keyword evidence="2" id="KW-1185">Reference proteome</keyword>
<dbReference type="Proteomes" id="UP000186922">
    <property type="component" value="Unassembled WGS sequence"/>
</dbReference>
<evidence type="ECO:0000313" key="1">
    <source>
        <dbReference type="EMBL" id="GAV06166.1"/>
    </source>
</evidence>
<name>A0A1D1VYZ2_RAMVA</name>
<dbReference type="AlphaFoldDB" id="A0A1D1VYZ2"/>
<sequence>MLELLLGSVATARRCFSHPKCPSSPLNSSGQPLLIRAVPSVALPVEQNVEKPRRSRWSPNCELITSKFRTKCSKMCVHGLEKSRRRDRYKKKRKNGKVKVKVREPEEEPCRIYFTVEPAA</sequence>
<evidence type="ECO:0000313" key="2">
    <source>
        <dbReference type="Proteomes" id="UP000186922"/>
    </source>
</evidence>
<accession>A0A1D1VYZ2</accession>
<proteinExistence type="predicted"/>
<protein>
    <submittedName>
        <fullName evidence="1">Uncharacterized protein</fullName>
    </submittedName>
</protein>
<organism evidence="1 2">
    <name type="scientific">Ramazzottius varieornatus</name>
    <name type="common">Water bear</name>
    <name type="synonym">Tardigrade</name>
    <dbReference type="NCBI Taxonomy" id="947166"/>
    <lineage>
        <taxon>Eukaryota</taxon>
        <taxon>Metazoa</taxon>
        <taxon>Ecdysozoa</taxon>
        <taxon>Tardigrada</taxon>
        <taxon>Eutardigrada</taxon>
        <taxon>Parachela</taxon>
        <taxon>Hypsibioidea</taxon>
        <taxon>Ramazzottiidae</taxon>
        <taxon>Ramazzottius</taxon>
    </lineage>
</organism>
<gene>
    <name evidence="1" type="primary">RvY_16193-1</name>
    <name evidence="1" type="synonym">RvY_16193.1</name>
    <name evidence="1" type="ORF">RvY_16193</name>
</gene>
<dbReference type="EMBL" id="BDGG01000013">
    <property type="protein sequence ID" value="GAV06166.1"/>
    <property type="molecule type" value="Genomic_DNA"/>
</dbReference>
<comment type="caution">
    <text evidence="1">The sequence shown here is derived from an EMBL/GenBank/DDBJ whole genome shotgun (WGS) entry which is preliminary data.</text>
</comment>
<reference evidence="1 2" key="1">
    <citation type="journal article" date="2016" name="Nat. Commun.">
        <title>Extremotolerant tardigrade genome and improved radiotolerance of human cultured cells by tardigrade-unique protein.</title>
        <authorList>
            <person name="Hashimoto T."/>
            <person name="Horikawa D.D."/>
            <person name="Saito Y."/>
            <person name="Kuwahara H."/>
            <person name="Kozuka-Hata H."/>
            <person name="Shin-I T."/>
            <person name="Minakuchi Y."/>
            <person name="Ohishi K."/>
            <person name="Motoyama A."/>
            <person name="Aizu T."/>
            <person name="Enomoto A."/>
            <person name="Kondo K."/>
            <person name="Tanaka S."/>
            <person name="Hara Y."/>
            <person name="Koshikawa S."/>
            <person name="Sagara H."/>
            <person name="Miura T."/>
            <person name="Yokobori S."/>
            <person name="Miyagawa K."/>
            <person name="Suzuki Y."/>
            <person name="Kubo T."/>
            <person name="Oyama M."/>
            <person name="Kohara Y."/>
            <person name="Fujiyama A."/>
            <person name="Arakawa K."/>
            <person name="Katayama T."/>
            <person name="Toyoda A."/>
            <person name="Kunieda T."/>
        </authorList>
    </citation>
    <scope>NUCLEOTIDE SEQUENCE [LARGE SCALE GENOMIC DNA]</scope>
    <source>
        <strain evidence="1 2">YOKOZUNA-1</strain>
    </source>
</reference>